<dbReference type="KEGG" id="cari:FNU76_00290"/>
<accession>A0A516S9S9</accession>
<dbReference type="PANTHER" id="PTHR30629">
    <property type="entry name" value="PROPHAGE INTEGRASE"/>
    <property type="match status" value="1"/>
</dbReference>
<dbReference type="InterPro" id="IPR050808">
    <property type="entry name" value="Phage_Integrase"/>
</dbReference>
<comment type="similarity">
    <text evidence="1">Belongs to the 'phage' integrase family.</text>
</comment>
<dbReference type="AlphaFoldDB" id="A0A516S9S9"/>
<dbReference type="EMBL" id="CP041730">
    <property type="protein sequence ID" value="QDQ24905.1"/>
    <property type="molecule type" value="Genomic_DNA"/>
</dbReference>
<dbReference type="RefSeq" id="WP_143855830.1">
    <property type="nucleotide sequence ID" value="NZ_CP041730.1"/>
</dbReference>
<evidence type="ECO:0000313" key="5">
    <source>
        <dbReference type="EMBL" id="QDQ24905.1"/>
    </source>
</evidence>
<proteinExistence type="inferred from homology"/>
<dbReference type="OrthoDB" id="9795573at2"/>
<sequence length="138" mass="15296">MPLTDLQIRAAKPSLASKKLADGKGLFLQLNPNGSKYWRLQYRIAGREKLISLGVYPETGLSEARRKRDDARKLLAAGLDPGQNRCGFDPPRVGNDPFALSPPMSPSGSTPLSKPFHADIDIRRHMAHPLRKSLIKRT</sequence>
<name>A0A516S9S9_9NEIS</name>
<evidence type="ECO:0000313" key="6">
    <source>
        <dbReference type="Proteomes" id="UP000317550"/>
    </source>
</evidence>
<protein>
    <submittedName>
        <fullName evidence="5">DUF4102 domain-containing protein</fullName>
    </submittedName>
</protein>
<dbReference type="InterPro" id="IPR025166">
    <property type="entry name" value="Integrase_DNA_bind_dom"/>
</dbReference>
<feature type="region of interest" description="Disordered" evidence="3">
    <location>
        <begin position="79"/>
        <end position="111"/>
    </location>
</feature>
<dbReference type="Pfam" id="PF13356">
    <property type="entry name" value="Arm-DNA-bind_3"/>
    <property type="match status" value="1"/>
</dbReference>
<evidence type="ECO:0000259" key="4">
    <source>
        <dbReference type="Pfam" id="PF13356"/>
    </source>
</evidence>
<evidence type="ECO:0000256" key="2">
    <source>
        <dbReference type="ARBA" id="ARBA00022908"/>
    </source>
</evidence>
<dbReference type="InterPro" id="IPR038488">
    <property type="entry name" value="Integrase_DNA-bd_sf"/>
</dbReference>
<dbReference type="PANTHER" id="PTHR30629:SF2">
    <property type="entry name" value="PROPHAGE INTEGRASE INTS-RELATED"/>
    <property type="match status" value="1"/>
</dbReference>
<keyword evidence="2" id="KW-0229">DNA integration</keyword>
<gene>
    <name evidence="5" type="ORF">FNU76_00290</name>
</gene>
<dbReference type="Proteomes" id="UP000317550">
    <property type="component" value="Chromosome"/>
</dbReference>
<feature type="domain" description="Integrase DNA-binding" evidence="4">
    <location>
        <begin position="3"/>
        <end position="85"/>
    </location>
</feature>
<dbReference type="Gene3D" id="3.30.160.390">
    <property type="entry name" value="Integrase, DNA-binding domain"/>
    <property type="match status" value="1"/>
</dbReference>
<evidence type="ECO:0000256" key="3">
    <source>
        <dbReference type="SAM" id="MobiDB-lite"/>
    </source>
</evidence>
<reference evidence="6" key="1">
    <citation type="submission" date="2019-07" db="EMBL/GenBank/DDBJ databases">
        <title>Chitinimonas sp. nov., isolated from Ny-Alesund, arctica soil.</title>
        <authorList>
            <person name="Xu Q."/>
            <person name="Peng F."/>
        </authorList>
    </citation>
    <scope>NUCLEOTIDE SEQUENCE [LARGE SCALE GENOMIC DNA]</scope>
    <source>
        <strain evidence="6">R3-44</strain>
    </source>
</reference>
<organism evidence="5 6">
    <name type="scientific">Chitinimonas arctica</name>
    <dbReference type="NCBI Taxonomy" id="2594795"/>
    <lineage>
        <taxon>Bacteria</taxon>
        <taxon>Pseudomonadati</taxon>
        <taxon>Pseudomonadota</taxon>
        <taxon>Betaproteobacteria</taxon>
        <taxon>Neisseriales</taxon>
        <taxon>Chitinibacteraceae</taxon>
        <taxon>Chitinimonas</taxon>
    </lineage>
</organism>
<evidence type="ECO:0000256" key="1">
    <source>
        <dbReference type="ARBA" id="ARBA00008857"/>
    </source>
</evidence>
<keyword evidence="6" id="KW-1185">Reference proteome</keyword>
<dbReference type="GO" id="GO:0015074">
    <property type="term" value="P:DNA integration"/>
    <property type="evidence" value="ECO:0007669"/>
    <property type="project" value="UniProtKB-KW"/>
</dbReference>